<dbReference type="Proteomes" id="UP000053825">
    <property type="component" value="Unassembled WGS sequence"/>
</dbReference>
<dbReference type="AlphaFoldDB" id="A0A0L7QUT9"/>
<accession>A0A0L7QUT9</accession>
<organism evidence="2 3">
    <name type="scientific">Habropoda laboriosa</name>
    <dbReference type="NCBI Taxonomy" id="597456"/>
    <lineage>
        <taxon>Eukaryota</taxon>
        <taxon>Metazoa</taxon>
        <taxon>Ecdysozoa</taxon>
        <taxon>Arthropoda</taxon>
        <taxon>Hexapoda</taxon>
        <taxon>Insecta</taxon>
        <taxon>Pterygota</taxon>
        <taxon>Neoptera</taxon>
        <taxon>Endopterygota</taxon>
        <taxon>Hymenoptera</taxon>
        <taxon>Apocrita</taxon>
        <taxon>Aculeata</taxon>
        <taxon>Apoidea</taxon>
        <taxon>Anthophila</taxon>
        <taxon>Apidae</taxon>
        <taxon>Habropoda</taxon>
    </lineage>
</organism>
<feature type="compositionally biased region" description="Basic and acidic residues" evidence="1">
    <location>
        <begin position="10"/>
        <end position="19"/>
    </location>
</feature>
<feature type="compositionally biased region" description="Polar residues" evidence="1">
    <location>
        <begin position="252"/>
        <end position="262"/>
    </location>
</feature>
<keyword evidence="3" id="KW-1185">Reference proteome</keyword>
<gene>
    <name evidence="2" type="ORF">WH47_03793</name>
</gene>
<proteinExistence type="predicted"/>
<feature type="region of interest" description="Disordered" evidence="1">
    <location>
        <begin position="1"/>
        <end position="23"/>
    </location>
</feature>
<evidence type="ECO:0000256" key="1">
    <source>
        <dbReference type="SAM" id="MobiDB-lite"/>
    </source>
</evidence>
<evidence type="ECO:0000313" key="3">
    <source>
        <dbReference type="Proteomes" id="UP000053825"/>
    </source>
</evidence>
<dbReference type="EMBL" id="KQ414731">
    <property type="protein sequence ID" value="KOC62380.1"/>
    <property type="molecule type" value="Genomic_DNA"/>
</dbReference>
<reference evidence="2 3" key="1">
    <citation type="submission" date="2015-07" db="EMBL/GenBank/DDBJ databases">
        <title>The genome of Habropoda laboriosa.</title>
        <authorList>
            <person name="Pan H."/>
            <person name="Kapheim K."/>
        </authorList>
    </citation>
    <scope>NUCLEOTIDE SEQUENCE [LARGE SCALE GENOMIC DNA]</scope>
    <source>
        <strain evidence="2">0110345459</strain>
    </source>
</reference>
<feature type="region of interest" description="Disordered" evidence="1">
    <location>
        <begin position="240"/>
        <end position="265"/>
    </location>
</feature>
<sequence length="449" mass="51548">MIIRCDQGTDNEHTEKDSSDSNLFVANTSKQHKKQNKNPNNTTDFKSIIIKFEEKIKNKFSQFQQFMYRSELKYFKDDKATLQDAIDILFIFNCFISKLKEELTEQQQDLANVCIEWSTQHECNCIVPNIQDKECVNGNNLQVQNGTSSQCNSSSSEILSGNILKQNSLKTIDRSTINVHKRDKTVILQQNIQNNKDELPLEASNNSAHIREDANSNVTFRSSKRLMNTVTTLAEINKSKTPEKGPVVNSKIPKNTKNSTPNPKAMNQDFVEILELLSRSDSDSSDNELTLIRNQLRNYDSHDKCKNSLTDMHEIRQGNESRSLLSEICNEEINDDVRTQASYNSDDTIIIPRKKSFNSRIQISENEDENCSETTTQIYVDSANTENSIFQQQSQFVIPNINNLNTKYYFRSNRNSGNFRPKTSSINKRKTDITDKKLQMNCKVLINKC</sequence>
<protein>
    <submittedName>
        <fullName evidence="2">Uncharacterized protein</fullName>
    </submittedName>
</protein>
<name>A0A0L7QUT9_9HYME</name>
<evidence type="ECO:0000313" key="2">
    <source>
        <dbReference type="EMBL" id="KOC62380.1"/>
    </source>
</evidence>